<dbReference type="Pfam" id="PF01812">
    <property type="entry name" value="5-FTHF_cyc-lig"/>
    <property type="match status" value="1"/>
</dbReference>
<gene>
    <name evidence="4" type="ORF">ACAOBT_LOCUS6689</name>
</gene>
<keyword evidence="5" id="KW-1185">Reference proteome</keyword>
<feature type="compositionally biased region" description="Basic and acidic residues" evidence="3">
    <location>
        <begin position="303"/>
        <end position="315"/>
    </location>
</feature>
<evidence type="ECO:0000256" key="3">
    <source>
        <dbReference type="SAM" id="MobiDB-lite"/>
    </source>
</evidence>
<dbReference type="InterPro" id="IPR002698">
    <property type="entry name" value="FTHF_cligase"/>
</dbReference>
<reference evidence="4" key="1">
    <citation type="submission" date="2022-03" db="EMBL/GenBank/DDBJ databases">
        <authorList>
            <person name="Sayadi A."/>
        </authorList>
    </citation>
    <scope>NUCLEOTIDE SEQUENCE</scope>
</reference>
<dbReference type="PANTHER" id="PTHR13017:SF0">
    <property type="entry name" value="METHENYLTETRAHYDROFOLATE SYNTHASE DOMAIN-CONTAINING PROTEIN"/>
    <property type="match status" value="1"/>
</dbReference>
<keyword evidence="2" id="KW-0694">RNA-binding</keyword>
<dbReference type="InterPro" id="IPR037171">
    <property type="entry name" value="NagB/RpiA_transferase-like"/>
</dbReference>
<accession>A0A9P0P459</accession>
<sequence>MVETTTAPVEKPATKPVAVTKHSIREEVWSNLVKIKAAVFPWPYRRIPNFKEAEKAATKLIELPEFKETKSVEVNPDKALEPARRVVLENEKDLYVPSPRIQGSMLNKLESDGVNSINKIVTRWGIDNVGTKIDIDDKFHIDMLVLGSVAVSKDGHRIGKGSGYADIEFAVLKEINAIDDNTVIVTIVHDSQVYDELPKELFEKYDVPVDYIVTPTTIIKVENKLPRPEGIYWNILTESRVNRIKVLQKMKEKHEKEGRDTTLCATEEPAPRPRYGYRGGPRRFSRRKPKVQNGDGAQTVVEGEAHNGRSTTERVRRPRRFPRRSRSQSEGQKSNAEAGENNENIPPQGARNRRKYRKPTDYSLLVSNIGRTVRIRELKNALIDKGIKPNNITWRGWKGFCYLHYAKTTKKPEEESQEPFAIDSVIEIIQELKLNPSADVNLNVKVMEPITRIETINITAV</sequence>
<dbReference type="FunFam" id="3.40.50.10420:FF:000001">
    <property type="entry name" value="Methenyltetrahydrofolate synthase domain-containing protein"/>
    <property type="match status" value="1"/>
</dbReference>
<protein>
    <recommendedName>
        <fullName evidence="1">Methenyltetrahydrofolate synthase domain-containing protein</fullName>
    </recommendedName>
</protein>
<evidence type="ECO:0000313" key="5">
    <source>
        <dbReference type="Proteomes" id="UP001152888"/>
    </source>
</evidence>
<dbReference type="OrthoDB" id="433414at2759"/>
<dbReference type="PANTHER" id="PTHR13017">
    <property type="entry name" value="5-FORMYLTETRAHYDROFOLATE CYCLO-LIGASE-RELATED"/>
    <property type="match status" value="1"/>
</dbReference>
<evidence type="ECO:0000256" key="2">
    <source>
        <dbReference type="ARBA" id="ARBA00022884"/>
    </source>
</evidence>
<dbReference type="GO" id="GO:0003723">
    <property type="term" value="F:RNA binding"/>
    <property type="evidence" value="ECO:0007669"/>
    <property type="project" value="UniProtKB-KW"/>
</dbReference>
<feature type="region of interest" description="Disordered" evidence="3">
    <location>
        <begin position="252"/>
        <end position="358"/>
    </location>
</feature>
<dbReference type="GO" id="GO:0005737">
    <property type="term" value="C:cytoplasm"/>
    <property type="evidence" value="ECO:0007669"/>
    <property type="project" value="TreeGrafter"/>
</dbReference>
<dbReference type="Gene3D" id="3.40.50.10420">
    <property type="entry name" value="NagB/RpiA/CoA transferase-like"/>
    <property type="match status" value="1"/>
</dbReference>
<feature type="compositionally biased region" description="Polar residues" evidence="3">
    <location>
        <begin position="331"/>
        <end position="345"/>
    </location>
</feature>
<dbReference type="SUPFAM" id="SSF100950">
    <property type="entry name" value="NagB/RpiA/CoA transferase-like"/>
    <property type="match status" value="1"/>
</dbReference>
<dbReference type="EMBL" id="CAKOFQ010006731">
    <property type="protein sequence ID" value="CAH1966165.1"/>
    <property type="molecule type" value="Genomic_DNA"/>
</dbReference>
<evidence type="ECO:0000313" key="4">
    <source>
        <dbReference type="EMBL" id="CAH1966165.1"/>
    </source>
</evidence>
<dbReference type="Proteomes" id="UP001152888">
    <property type="component" value="Unassembled WGS sequence"/>
</dbReference>
<feature type="compositionally biased region" description="Basic residues" evidence="3">
    <location>
        <begin position="280"/>
        <end position="290"/>
    </location>
</feature>
<proteinExistence type="predicted"/>
<evidence type="ECO:0000256" key="1">
    <source>
        <dbReference type="ARBA" id="ARBA00015518"/>
    </source>
</evidence>
<name>A0A9P0P459_ACAOB</name>
<comment type="caution">
    <text evidence="4">The sequence shown here is derived from an EMBL/GenBank/DDBJ whole genome shotgun (WGS) entry which is preliminary data.</text>
</comment>
<dbReference type="AlphaFoldDB" id="A0A9P0P459"/>
<dbReference type="InterPro" id="IPR024185">
    <property type="entry name" value="FTHF_cligase-like_sf"/>
</dbReference>
<feature type="compositionally biased region" description="Basic residues" evidence="3">
    <location>
        <begin position="316"/>
        <end position="326"/>
    </location>
</feature>
<organism evidence="4 5">
    <name type="scientific">Acanthoscelides obtectus</name>
    <name type="common">Bean weevil</name>
    <name type="synonym">Bruchus obtectus</name>
    <dbReference type="NCBI Taxonomy" id="200917"/>
    <lineage>
        <taxon>Eukaryota</taxon>
        <taxon>Metazoa</taxon>
        <taxon>Ecdysozoa</taxon>
        <taxon>Arthropoda</taxon>
        <taxon>Hexapoda</taxon>
        <taxon>Insecta</taxon>
        <taxon>Pterygota</taxon>
        <taxon>Neoptera</taxon>
        <taxon>Endopterygota</taxon>
        <taxon>Coleoptera</taxon>
        <taxon>Polyphaga</taxon>
        <taxon>Cucujiformia</taxon>
        <taxon>Chrysomeloidea</taxon>
        <taxon>Chrysomelidae</taxon>
        <taxon>Bruchinae</taxon>
        <taxon>Bruchini</taxon>
        <taxon>Acanthoscelides</taxon>
    </lineage>
</organism>